<keyword evidence="8" id="KW-1185">Reference proteome</keyword>
<evidence type="ECO:0000256" key="1">
    <source>
        <dbReference type="ARBA" id="ARBA00004141"/>
    </source>
</evidence>
<dbReference type="Proteomes" id="UP000887540">
    <property type="component" value="Unplaced"/>
</dbReference>
<dbReference type="PRINTS" id="PR00252">
    <property type="entry name" value="NRIONCHANNEL"/>
</dbReference>
<feature type="transmembrane region" description="Helical" evidence="5">
    <location>
        <begin position="248"/>
        <end position="271"/>
    </location>
</feature>
<comment type="caution">
    <text evidence="5">Lacks conserved residue(s) required for the propagation of feature annotation.</text>
</comment>
<dbReference type="InterPro" id="IPR038050">
    <property type="entry name" value="Neuro_actylchol_rec"/>
</dbReference>
<dbReference type="InterPro" id="IPR036719">
    <property type="entry name" value="Neuro-gated_channel_TM_sf"/>
</dbReference>
<keyword evidence="5" id="KW-0406">Ion transport</keyword>
<name>A0A914C3U8_9BILA</name>
<keyword evidence="3 5" id="KW-1133">Transmembrane helix</keyword>
<dbReference type="SUPFAM" id="SSF63712">
    <property type="entry name" value="Nicotinic receptor ligand binding domain-like"/>
    <property type="match status" value="1"/>
</dbReference>
<dbReference type="GO" id="GO:0016020">
    <property type="term" value="C:membrane"/>
    <property type="evidence" value="ECO:0007669"/>
    <property type="project" value="UniProtKB-SubCell"/>
</dbReference>
<keyword evidence="2 5" id="KW-0812">Transmembrane</keyword>
<evidence type="ECO:0000256" key="4">
    <source>
        <dbReference type="ARBA" id="ARBA00023136"/>
    </source>
</evidence>
<dbReference type="SUPFAM" id="SSF90112">
    <property type="entry name" value="Neurotransmitter-gated ion-channel transmembrane pore"/>
    <property type="match status" value="1"/>
</dbReference>
<dbReference type="FunFam" id="2.70.170.10:FF:000028">
    <property type="entry name" value="AcetylCholine Receptor"/>
    <property type="match status" value="1"/>
</dbReference>
<dbReference type="CDD" id="cd19051">
    <property type="entry name" value="LGIC_TM_cation"/>
    <property type="match status" value="1"/>
</dbReference>
<dbReference type="InterPro" id="IPR006029">
    <property type="entry name" value="Neurotrans-gated_channel_TM"/>
</dbReference>
<keyword evidence="4 5" id="KW-0472">Membrane</keyword>
<dbReference type="WBParaSite" id="ACRNAN_Path_162.g580.t2">
    <property type="protein sequence ID" value="ACRNAN_Path_162.g580.t2"/>
    <property type="gene ID" value="ACRNAN_Path_162.g580"/>
</dbReference>
<keyword evidence="5" id="KW-0407">Ion channel</keyword>
<dbReference type="PANTHER" id="PTHR18945">
    <property type="entry name" value="NEUROTRANSMITTER GATED ION CHANNEL"/>
    <property type="match status" value="1"/>
</dbReference>
<dbReference type="PROSITE" id="PS00236">
    <property type="entry name" value="NEUROTR_ION_CHANNEL"/>
    <property type="match status" value="1"/>
</dbReference>
<evidence type="ECO:0000313" key="9">
    <source>
        <dbReference type="WBParaSite" id="ACRNAN_Path_162.g580.t1"/>
    </source>
</evidence>
<dbReference type="InterPro" id="IPR018000">
    <property type="entry name" value="Neurotransmitter_ion_chnl_CS"/>
</dbReference>
<proteinExistence type="inferred from homology"/>
<comment type="similarity">
    <text evidence="5">Belongs to the ligand-gated ion channel (TC 1.A.9) family.</text>
</comment>
<evidence type="ECO:0000256" key="2">
    <source>
        <dbReference type="ARBA" id="ARBA00022692"/>
    </source>
</evidence>
<accession>A0A914C3U8</accession>
<feature type="transmembrane region" description="Helical" evidence="5">
    <location>
        <begin position="283"/>
        <end position="301"/>
    </location>
</feature>
<protein>
    <submittedName>
        <fullName evidence="9 10">Uncharacterized protein</fullName>
    </submittedName>
</protein>
<sequence length="335" mass="39048">MKMKNLLDYEQINEEIPTPKLKLTQDLLYPKRYDPRVTPTTDESHPLKIHVTISLYQIIHVHEPEQSVKLNVWMIQRWTDELLGWNPNEYGLINTTTFPHYSHVSKKSTFLTSVVWIPDTYVYNSVVMNPEETERYMNIRADSLYWEGKRGSNMSFLYPAIYTISCKFNILYFPYDQQNCTIVLGSWTSDSASLDYYADEDVDLQSYIANEEWSVVSFKIYRHEYLYNCCPKPWVILEASLVIRRKPLFYIFNLIIPTSIITFVAILGFFTPASTGDERVEKFNLGITTLLAMSILLLMVADQMPTTSEFVPLIAWYFLAIMILIAVGAIVHRSY</sequence>
<feature type="domain" description="Neurotransmitter-gated ion-channel transmembrane" evidence="7">
    <location>
        <begin position="254"/>
        <end position="326"/>
    </location>
</feature>
<evidence type="ECO:0000256" key="5">
    <source>
        <dbReference type="RuleBase" id="RU000687"/>
    </source>
</evidence>
<feature type="transmembrane region" description="Helical" evidence="5">
    <location>
        <begin position="313"/>
        <end position="331"/>
    </location>
</feature>
<evidence type="ECO:0000256" key="3">
    <source>
        <dbReference type="ARBA" id="ARBA00022989"/>
    </source>
</evidence>
<dbReference type="AlphaFoldDB" id="A0A914C3U8"/>
<dbReference type="Gene3D" id="1.20.58.390">
    <property type="entry name" value="Neurotransmitter-gated ion-channel transmembrane domain"/>
    <property type="match status" value="1"/>
</dbReference>
<dbReference type="Pfam" id="PF02931">
    <property type="entry name" value="Neur_chan_LBD"/>
    <property type="match status" value="1"/>
</dbReference>
<comment type="subcellular location">
    <subcellularLocation>
        <location evidence="1">Membrane</location>
        <topology evidence="1">Multi-pass membrane protein</topology>
    </subcellularLocation>
</comment>
<organism evidence="8 9">
    <name type="scientific">Acrobeloides nanus</name>
    <dbReference type="NCBI Taxonomy" id="290746"/>
    <lineage>
        <taxon>Eukaryota</taxon>
        <taxon>Metazoa</taxon>
        <taxon>Ecdysozoa</taxon>
        <taxon>Nematoda</taxon>
        <taxon>Chromadorea</taxon>
        <taxon>Rhabditida</taxon>
        <taxon>Tylenchina</taxon>
        <taxon>Cephalobomorpha</taxon>
        <taxon>Cephaloboidea</taxon>
        <taxon>Cephalobidae</taxon>
        <taxon>Acrobeloides</taxon>
    </lineage>
</organism>
<dbReference type="Gene3D" id="2.70.170.10">
    <property type="entry name" value="Neurotransmitter-gated ion-channel ligand-binding domain"/>
    <property type="match status" value="1"/>
</dbReference>
<dbReference type="WBParaSite" id="ACRNAN_Path_162.g580.t1">
    <property type="protein sequence ID" value="ACRNAN_Path_162.g580.t1"/>
    <property type="gene ID" value="ACRNAN_Path_162.g580"/>
</dbReference>
<reference evidence="9 10" key="1">
    <citation type="submission" date="2022-11" db="UniProtKB">
        <authorList>
            <consortium name="WormBaseParasite"/>
        </authorList>
    </citation>
    <scope>IDENTIFICATION</scope>
</reference>
<dbReference type="InterPro" id="IPR036734">
    <property type="entry name" value="Neur_chan_lig-bd_sf"/>
</dbReference>
<evidence type="ECO:0000313" key="10">
    <source>
        <dbReference type="WBParaSite" id="ACRNAN_Path_162.g580.t2"/>
    </source>
</evidence>
<keyword evidence="5" id="KW-0813">Transport</keyword>
<dbReference type="InterPro" id="IPR006201">
    <property type="entry name" value="Neur_channel"/>
</dbReference>
<evidence type="ECO:0000259" key="7">
    <source>
        <dbReference type="Pfam" id="PF02932"/>
    </source>
</evidence>
<dbReference type="Pfam" id="PF02932">
    <property type="entry name" value="Neur_chan_memb"/>
    <property type="match status" value="1"/>
</dbReference>
<evidence type="ECO:0000313" key="8">
    <source>
        <dbReference type="Proteomes" id="UP000887540"/>
    </source>
</evidence>
<evidence type="ECO:0000259" key="6">
    <source>
        <dbReference type="Pfam" id="PF02931"/>
    </source>
</evidence>
<dbReference type="GO" id="GO:0004888">
    <property type="term" value="F:transmembrane signaling receptor activity"/>
    <property type="evidence" value="ECO:0007669"/>
    <property type="project" value="InterPro"/>
</dbReference>
<dbReference type="GO" id="GO:0005230">
    <property type="term" value="F:extracellular ligand-gated monoatomic ion channel activity"/>
    <property type="evidence" value="ECO:0007669"/>
    <property type="project" value="InterPro"/>
</dbReference>
<feature type="domain" description="Neurotransmitter-gated ion-channel ligand-binding" evidence="6">
    <location>
        <begin position="22"/>
        <end position="247"/>
    </location>
</feature>
<dbReference type="InterPro" id="IPR006202">
    <property type="entry name" value="Neur_chan_lig-bd"/>
</dbReference>